<dbReference type="STRING" id="687842.ASU31_25165"/>
<dbReference type="EMBL" id="LMZQ01000050">
    <property type="protein sequence ID" value="KRT13305.1"/>
    <property type="molecule type" value="Genomic_DNA"/>
</dbReference>
<dbReference type="AlphaFoldDB" id="A0A0T5VHU2"/>
<dbReference type="Proteomes" id="UP000051950">
    <property type="component" value="Unassembled WGS sequence"/>
</dbReference>
<reference evidence="2 3" key="1">
    <citation type="submission" date="2015-11" db="EMBL/GenBank/DDBJ databases">
        <title>Sequence of Pedobacter ginsenosidimutans.</title>
        <authorList>
            <person name="Carson E."/>
            <person name="Keyser V."/>
            <person name="Newman J."/>
            <person name="Miller J."/>
        </authorList>
    </citation>
    <scope>NUCLEOTIDE SEQUENCE [LARGE SCALE GENOMIC DNA]</scope>
    <source>
        <strain evidence="2 3">KACC 14530</strain>
    </source>
</reference>
<comment type="caution">
    <text evidence="2">The sequence shown here is derived from an EMBL/GenBank/DDBJ whole genome shotgun (WGS) entry which is preliminary data.</text>
</comment>
<sequence>MDFYIHHIRQESQATVYVFWLCQLDLILMLTFYIVWATAGLSAHTPASLKQGPVSAAIPVAKKKHLMVSKKMFFYMIPINCSKLRRLLPKNHFLELEDITSLIGVL</sequence>
<protein>
    <submittedName>
        <fullName evidence="2">Uncharacterized protein</fullName>
    </submittedName>
</protein>
<proteinExistence type="predicted"/>
<keyword evidence="1" id="KW-1133">Transmembrane helix</keyword>
<feature type="transmembrane region" description="Helical" evidence="1">
    <location>
        <begin position="16"/>
        <end position="36"/>
    </location>
</feature>
<keyword evidence="1" id="KW-0812">Transmembrane</keyword>
<gene>
    <name evidence="2" type="ORF">ASU31_25165</name>
</gene>
<evidence type="ECO:0000313" key="2">
    <source>
        <dbReference type="EMBL" id="KRT13305.1"/>
    </source>
</evidence>
<keyword evidence="1" id="KW-0472">Membrane</keyword>
<organism evidence="2 3">
    <name type="scientific">Pedobacter ginsenosidimutans</name>
    <dbReference type="NCBI Taxonomy" id="687842"/>
    <lineage>
        <taxon>Bacteria</taxon>
        <taxon>Pseudomonadati</taxon>
        <taxon>Bacteroidota</taxon>
        <taxon>Sphingobacteriia</taxon>
        <taxon>Sphingobacteriales</taxon>
        <taxon>Sphingobacteriaceae</taxon>
        <taxon>Pedobacter</taxon>
    </lineage>
</organism>
<name>A0A0T5VHU2_9SPHI</name>
<keyword evidence="3" id="KW-1185">Reference proteome</keyword>
<evidence type="ECO:0000256" key="1">
    <source>
        <dbReference type="SAM" id="Phobius"/>
    </source>
</evidence>
<evidence type="ECO:0000313" key="3">
    <source>
        <dbReference type="Proteomes" id="UP000051950"/>
    </source>
</evidence>
<accession>A0A0T5VHU2</accession>